<evidence type="ECO:0000256" key="2">
    <source>
        <dbReference type="SAM" id="Phobius"/>
    </source>
</evidence>
<keyword evidence="2" id="KW-0472">Membrane</keyword>
<proteinExistence type="predicted"/>
<feature type="transmembrane region" description="Helical" evidence="2">
    <location>
        <begin position="6"/>
        <end position="34"/>
    </location>
</feature>
<reference evidence="3 4" key="1">
    <citation type="journal article" date="2019" name="Int. J. Syst. Evol. Microbiol.">
        <title>The Global Catalogue of Microorganisms (GCM) 10K type strain sequencing project: providing services to taxonomists for standard genome sequencing and annotation.</title>
        <authorList>
            <consortium name="The Broad Institute Genomics Platform"/>
            <consortium name="The Broad Institute Genome Sequencing Center for Infectious Disease"/>
            <person name="Wu L."/>
            <person name="Ma J."/>
        </authorList>
    </citation>
    <scope>NUCLEOTIDE SEQUENCE [LARGE SCALE GENOMIC DNA]</scope>
    <source>
        <strain evidence="3 4">JCM 14718</strain>
    </source>
</reference>
<protein>
    <submittedName>
        <fullName evidence="3">Uncharacterized protein</fullName>
    </submittedName>
</protein>
<keyword evidence="2" id="KW-1133">Transmembrane helix</keyword>
<dbReference type="EMBL" id="BAAANY010000021">
    <property type="protein sequence ID" value="GAA1698295.1"/>
    <property type="molecule type" value="Genomic_DNA"/>
</dbReference>
<feature type="compositionally biased region" description="Basic residues" evidence="1">
    <location>
        <begin position="97"/>
        <end position="110"/>
    </location>
</feature>
<dbReference type="Proteomes" id="UP001500618">
    <property type="component" value="Unassembled WGS sequence"/>
</dbReference>
<organism evidence="3 4">
    <name type="scientific">Fodinicola feengrottensis</name>
    <dbReference type="NCBI Taxonomy" id="435914"/>
    <lineage>
        <taxon>Bacteria</taxon>
        <taxon>Bacillati</taxon>
        <taxon>Actinomycetota</taxon>
        <taxon>Actinomycetes</taxon>
        <taxon>Mycobacteriales</taxon>
        <taxon>Fodinicola</taxon>
    </lineage>
</organism>
<keyword evidence="4" id="KW-1185">Reference proteome</keyword>
<evidence type="ECO:0000313" key="4">
    <source>
        <dbReference type="Proteomes" id="UP001500618"/>
    </source>
</evidence>
<comment type="caution">
    <text evidence="3">The sequence shown here is derived from an EMBL/GenBank/DDBJ whole genome shotgun (WGS) entry which is preliminary data.</text>
</comment>
<keyword evidence="2" id="KW-0812">Transmembrane</keyword>
<evidence type="ECO:0000256" key="1">
    <source>
        <dbReference type="SAM" id="MobiDB-lite"/>
    </source>
</evidence>
<accession>A0ABN2I427</accession>
<feature type="region of interest" description="Disordered" evidence="1">
    <location>
        <begin position="57"/>
        <end position="110"/>
    </location>
</feature>
<gene>
    <name evidence="3" type="ORF">GCM10009765_54640</name>
</gene>
<name>A0ABN2I427_9ACTN</name>
<sequence>MEILPFAWWVIAAFMLLVATVGILGLVAMTVSYARRKLEWYRLTSIDVATPERLHMHGRYGPARPAGDVDPQHRGELPQGPGADMLIDGFGQPHGFPVRRRRRSRTRRMP</sequence>
<evidence type="ECO:0000313" key="3">
    <source>
        <dbReference type="EMBL" id="GAA1698295.1"/>
    </source>
</evidence>
<dbReference type="RefSeq" id="WP_344313270.1">
    <property type="nucleotide sequence ID" value="NZ_BAAANY010000021.1"/>
</dbReference>